<evidence type="ECO:0000313" key="2">
    <source>
        <dbReference type="EMBL" id="BDS08055.1"/>
    </source>
</evidence>
<dbReference type="KEGG" id="osu:NT6N_30950"/>
<proteinExistence type="predicted"/>
<sequence length="465" mass="49149">MKATVLGPVAALVIGGAAGFLAGKNTAPEPESDKDVAADARSARRGGTASTSSGATANRGSRVKSVKEALALPGTSNRMQSLLDFYAGLDPSQFEDEAKKLEDLPWSERVMAGYLLFARWGEEDPTAAMAYTKTMGMAGMFVSGTVMQSWASKFPQDAAKYYTDNPNDFRMSGMMGGRGGRGGASTAGVIAAEWARQDSAGAMAWAESLNGRDQRDAIRSIVSEAAKDDPSEAAAMLSSITDADAKKDAQDSIAREWGKKNWNEAKAWIATLPADQQADATARAIRGLADSDPKAAAANVTSLPEGEARNDAMASIAREWGNTDPVGAAKWLMESGNTEAQEEGIGRVVSSWVGQDAEAAYAFVNEQPAGEVRDEAVTSYVRSNMGGDVQQNLKLAESITDDGDRARTVGMTAVVWARTDKEAATKYIQSTPALSDEARERVMRYAEGGGRGDRGGDRGRGGRGR</sequence>
<dbReference type="EMBL" id="AP026866">
    <property type="protein sequence ID" value="BDS08055.1"/>
    <property type="molecule type" value="Genomic_DNA"/>
</dbReference>
<evidence type="ECO:0008006" key="3">
    <source>
        <dbReference type="Google" id="ProtNLM"/>
    </source>
</evidence>
<reference evidence="2" key="1">
    <citation type="submission" date="2024-07" db="EMBL/GenBank/DDBJ databases">
        <title>Complete genome sequence of Verrucomicrobiaceae bacterium NT6N.</title>
        <authorList>
            <person name="Huang C."/>
            <person name="Takami H."/>
            <person name="Hamasaki K."/>
        </authorList>
    </citation>
    <scope>NUCLEOTIDE SEQUENCE</scope>
    <source>
        <strain evidence="2">NT6N</strain>
    </source>
</reference>
<evidence type="ECO:0000256" key="1">
    <source>
        <dbReference type="SAM" id="MobiDB-lite"/>
    </source>
</evidence>
<dbReference type="AlphaFoldDB" id="A0AAT9FPX6"/>
<organism evidence="2">
    <name type="scientific">Oceaniferula spumae</name>
    <dbReference type="NCBI Taxonomy" id="2979115"/>
    <lineage>
        <taxon>Bacteria</taxon>
        <taxon>Pseudomonadati</taxon>
        <taxon>Verrucomicrobiota</taxon>
        <taxon>Verrucomicrobiia</taxon>
        <taxon>Verrucomicrobiales</taxon>
        <taxon>Verrucomicrobiaceae</taxon>
        <taxon>Oceaniferula</taxon>
    </lineage>
</organism>
<gene>
    <name evidence="2" type="ORF">NT6N_30950</name>
</gene>
<feature type="region of interest" description="Disordered" evidence="1">
    <location>
        <begin position="23"/>
        <end position="62"/>
    </location>
</feature>
<name>A0AAT9FPX6_9BACT</name>
<feature type="region of interest" description="Disordered" evidence="1">
    <location>
        <begin position="444"/>
        <end position="465"/>
    </location>
</feature>
<feature type="compositionally biased region" description="Low complexity" evidence="1">
    <location>
        <begin position="45"/>
        <end position="60"/>
    </location>
</feature>
<feature type="compositionally biased region" description="Basic and acidic residues" evidence="1">
    <location>
        <begin position="31"/>
        <end position="42"/>
    </location>
</feature>
<accession>A0AAT9FPX6</accession>
<protein>
    <recommendedName>
        <fullName evidence="3">HEAT repeat domain-containing protein</fullName>
    </recommendedName>
</protein>